<feature type="compositionally biased region" description="Basic and acidic residues" evidence="1">
    <location>
        <begin position="217"/>
        <end position="229"/>
    </location>
</feature>
<keyword evidence="4" id="KW-1185">Reference proteome</keyword>
<name>A0ABS7W2V9_STROV</name>
<dbReference type="InterPro" id="IPR011576">
    <property type="entry name" value="Pyridox_Oxase_N"/>
</dbReference>
<sequence>MNNRPAGPGSAGERLLQSHLGTTDRAAVFYDRQVQPQLTPMMREFVRQQTMVFLSTADAAGNCDTGFRAGPPGFVIDLDADTLTYPEYRGNGVHAGNGNILENPHLGLLFIDFTHHHIGLHVNGRAKVVSDAEQRSVYPHLPVDTAQSRKPALWVHLTVDEAYVQCSKYIPHLEPAPRPRGATANRPKDSDYFVAPAPAPDHRRPVEHGAGHPLPVMEHERLRLTPDQA</sequence>
<feature type="domain" description="Pyridoxamine 5'-phosphate oxidase N-terminal" evidence="2">
    <location>
        <begin position="38"/>
        <end position="166"/>
    </location>
</feature>
<comment type="caution">
    <text evidence="3">The sequence shown here is derived from an EMBL/GenBank/DDBJ whole genome shotgun (WGS) entry which is preliminary data.</text>
</comment>
<dbReference type="RefSeq" id="WP_078535741.1">
    <property type="nucleotide sequence ID" value="NZ_BNEG01000003.1"/>
</dbReference>
<feature type="region of interest" description="Disordered" evidence="1">
    <location>
        <begin position="174"/>
        <end position="229"/>
    </location>
</feature>
<dbReference type="PANTHER" id="PTHR42815:SF2">
    <property type="entry name" value="FAD-BINDING, PUTATIVE (AFU_ORTHOLOGUE AFUA_6G07600)-RELATED"/>
    <property type="match status" value="1"/>
</dbReference>
<dbReference type="InterPro" id="IPR012349">
    <property type="entry name" value="Split_barrel_FMN-bd"/>
</dbReference>
<evidence type="ECO:0000313" key="3">
    <source>
        <dbReference type="EMBL" id="MBZ6152324.1"/>
    </source>
</evidence>
<evidence type="ECO:0000256" key="1">
    <source>
        <dbReference type="SAM" id="MobiDB-lite"/>
    </source>
</evidence>
<dbReference type="PANTHER" id="PTHR42815">
    <property type="entry name" value="FAD-BINDING, PUTATIVE (AFU_ORTHOLOGUE AFUA_6G07600)-RELATED"/>
    <property type="match status" value="1"/>
</dbReference>
<dbReference type="Gene3D" id="2.30.110.10">
    <property type="entry name" value="Electron Transport, Fmn-binding Protein, Chain A"/>
    <property type="match status" value="1"/>
</dbReference>
<protein>
    <submittedName>
        <fullName evidence="3">Pyridoxamine 5'-phosphate oxidase family protein</fullName>
    </submittedName>
</protein>
<proteinExistence type="predicted"/>
<reference evidence="3 4" key="1">
    <citation type="submission" date="2021-06" db="EMBL/GenBank/DDBJ databases">
        <title>Ecological speciation of a Streptomyces species isolated from different habitats and geographic origins.</title>
        <authorList>
            <person name="Wang J."/>
        </authorList>
    </citation>
    <scope>NUCLEOTIDE SEQUENCE [LARGE SCALE GENOMIC DNA]</scope>
    <source>
        <strain evidence="3 4">FXJ8.012</strain>
    </source>
</reference>
<gene>
    <name evidence="3" type="ORF">KVH32_14295</name>
</gene>
<evidence type="ECO:0000259" key="2">
    <source>
        <dbReference type="Pfam" id="PF01243"/>
    </source>
</evidence>
<dbReference type="Pfam" id="PF01243">
    <property type="entry name" value="PNPOx_N"/>
    <property type="match status" value="1"/>
</dbReference>
<dbReference type="SUPFAM" id="SSF50475">
    <property type="entry name" value="FMN-binding split barrel"/>
    <property type="match status" value="1"/>
</dbReference>
<dbReference type="EMBL" id="JAHSTP010000004">
    <property type="protein sequence ID" value="MBZ6152324.1"/>
    <property type="molecule type" value="Genomic_DNA"/>
</dbReference>
<evidence type="ECO:0000313" key="4">
    <source>
        <dbReference type="Proteomes" id="UP000758701"/>
    </source>
</evidence>
<accession>A0ABS7W2V9</accession>
<organism evidence="3 4">
    <name type="scientific">Streptomyces olivaceus</name>
    <dbReference type="NCBI Taxonomy" id="47716"/>
    <lineage>
        <taxon>Bacteria</taxon>
        <taxon>Bacillati</taxon>
        <taxon>Actinomycetota</taxon>
        <taxon>Actinomycetes</taxon>
        <taxon>Kitasatosporales</taxon>
        <taxon>Streptomycetaceae</taxon>
        <taxon>Streptomyces</taxon>
    </lineage>
</organism>
<dbReference type="Proteomes" id="UP000758701">
    <property type="component" value="Unassembled WGS sequence"/>
</dbReference>
<feature type="compositionally biased region" description="Basic and acidic residues" evidence="1">
    <location>
        <begin position="200"/>
        <end position="210"/>
    </location>
</feature>